<keyword evidence="2" id="KW-0472">Membrane</keyword>
<evidence type="ECO:0000313" key="3">
    <source>
        <dbReference type="EMBL" id="OGY29140.1"/>
    </source>
</evidence>
<evidence type="ECO:0000256" key="1">
    <source>
        <dbReference type="SAM" id="MobiDB-lite"/>
    </source>
</evidence>
<dbReference type="EMBL" id="MHCZ01000040">
    <property type="protein sequence ID" value="OGY29140.1"/>
    <property type="molecule type" value="Genomic_DNA"/>
</dbReference>
<feature type="transmembrane region" description="Helical" evidence="2">
    <location>
        <begin position="38"/>
        <end position="58"/>
    </location>
</feature>
<keyword evidence="2" id="KW-1133">Transmembrane helix</keyword>
<dbReference type="Proteomes" id="UP000178068">
    <property type="component" value="Unassembled WGS sequence"/>
</dbReference>
<gene>
    <name evidence="3" type="ORF">A3F35_03060</name>
</gene>
<dbReference type="AlphaFoldDB" id="A0A1G1WP79"/>
<protein>
    <submittedName>
        <fullName evidence="3">Uncharacterized protein</fullName>
    </submittedName>
</protein>
<feature type="compositionally biased region" description="Polar residues" evidence="1">
    <location>
        <begin position="1"/>
        <end position="12"/>
    </location>
</feature>
<keyword evidence="2" id="KW-0812">Transmembrane</keyword>
<evidence type="ECO:0000313" key="4">
    <source>
        <dbReference type="Proteomes" id="UP000178068"/>
    </source>
</evidence>
<comment type="caution">
    <text evidence="3">The sequence shown here is derived from an EMBL/GenBank/DDBJ whole genome shotgun (WGS) entry which is preliminary data.</text>
</comment>
<name>A0A1G1WP79_9BACT</name>
<proteinExistence type="predicted"/>
<accession>A0A1G1WP79</accession>
<sequence length="62" mass="6847">MPEETQNNSQIVTQTEPTTQNQPPINSLPVSQSKSKGCFVLIIGIVGIISFFFLQLVLGHLY</sequence>
<reference evidence="3 4" key="1">
    <citation type="journal article" date="2016" name="Nat. Commun.">
        <title>Thousands of microbial genomes shed light on interconnected biogeochemical processes in an aquifer system.</title>
        <authorList>
            <person name="Anantharaman K."/>
            <person name="Brown C.T."/>
            <person name="Hug L.A."/>
            <person name="Sharon I."/>
            <person name="Castelle C.J."/>
            <person name="Probst A.J."/>
            <person name="Thomas B.C."/>
            <person name="Singh A."/>
            <person name="Wilkins M.J."/>
            <person name="Karaoz U."/>
            <person name="Brodie E.L."/>
            <person name="Williams K.H."/>
            <person name="Hubbard S.S."/>
            <person name="Banfield J.F."/>
        </authorList>
    </citation>
    <scope>NUCLEOTIDE SEQUENCE [LARGE SCALE GENOMIC DNA]</scope>
</reference>
<dbReference type="STRING" id="1802603.A3F35_03060"/>
<organism evidence="3 4">
    <name type="scientific">Candidatus Woykebacteria bacterium RIFCSPHIGHO2_12_FULL_45_10</name>
    <dbReference type="NCBI Taxonomy" id="1802603"/>
    <lineage>
        <taxon>Bacteria</taxon>
        <taxon>Candidatus Woykeibacteriota</taxon>
    </lineage>
</organism>
<evidence type="ECO:0000256" key="2">
    <source>
        <dbReference type="SAM" id="Phobius"/>
    </source>
</evidence>
<feature type="compositionally biased region" description="Low complexity" evidence="1">
    <location>
        <begin position="13"/>
        <end position="24"/>
    </location>
</feature>
<feature type="region of interest" description="Disordered" evidence="1">
    <location>
        <begin position="1"/>
        <end position="32"/>
    </location>
</feature>